<accession>A0A0K1Y888</accession>
<keyword evidence="2" id="KW-1185">Reference proteome</keyword>
<gene>
    <name evidence="1" type="ORF">SEA_CALIBURN_1</name>
</gene>
<evidence type="ECO:0000313" key="1">
    <source>
        <dbReference type="EMBL" id="AKY03311.1"/>
    </source>
</evidence>
<protein>
    <submittedName>
        <fullName evidence="1">Uncharacterized protein</fullName>
    </submittedName>
</protein>
<sequence length="68" mass="6968">MSAESSFETGLRFAQIVTGTTISEEPPSPASPLGRLMAFAAVHGTDVITPEHVALAMAGKPLAADSLD</sequence>
<organism evidence="1 2">
    <name type="scientific">Streptomyces phage Caliburn</name>
    <dbReference type="NCBI Taxonomy" id="1690425"/>
    <lineage>
        <taxon>Viruses</taxon>
        <taxon>Duplodnaviria</taxon>
        <taxon>Heunggongvirae</taxon>
        <taxon>Uroviricota</taxon>
        <taxon>Caudoviricetes</taxon>
        <taxon>Arquatrovirinae</taxon>
        <taxon>Likavirus</taxon>
        <taxon>Likavirus caliburn</taxon>
    </lineage>
</organism>
<dbReference type="Proteomes" id="UP000202677">
    <property type="component" value="Genome"/>
</dbReference>
<dbReference type="RefSeq" id="YP_009207098.1">
    <property type="nucleotide sequence ID" value="NC_028892.1"/>
</dbReference>
<dbReference type="KEGG" id="vg:26633662"/>
<proteinExistence type="predicted"/>
<evidence type="ECO:0000313" key="2">
    <source>
        <dbReference type="Proteomes" id="UP000202677"/>
    </source>
</evidence>
<dbReference type="GeneID" id="26633662"/>
<reference evidence="1 2" key="1">
    <citation type="submission" date="2015-06" db="EMBL/GenBank/DDBJ databases">
        <authorList>
            <person name="Ali D.J."/>
            <person name="Quadri S.Y."/>
            <person name="Delwel I.O."/>
            <person name="Rosado J.E."/>
            <person name="Bhuiyan S."/>
            <person name="Layton S.R."/>
            <person name="Benjamin R.C."/>
            <person name="Hughes L.E."/>
            <person name="Bradley K.W."/>
            <person name="Asai D.J."/>
            <person name="Bowman C.A."/>
            <person name="Russell D.A."/>
            <person name="Pope W.H."/>
            <person name="Jacobs-Sera D."/>
            <person name="Hendrix R.W."/>
            <person name="Hatfull G.F."/>
        </authorList>
    </citation>
    <scope>NUCLEOTIDE SEQUENCE [LARGE SCALE GENOMIC DNA]</scope>
</reference>
<dbReference type="OrthoDB" id="25865at10239"/>
<dbReference type="EMBL" id="KT152029">
    <property type="protein sequence ID" value="AKY03311.1"/>
    <property type="molecule type" value="Genomic_DNA"/>
</dbReference>
<name>A0A0K1Y888_9CAUD</name>